<evidence type="ECO:0000259" key="2">
    <source>
        <dbReference type="Pfam" id="PF00578"/>
    </source>
</evidence>
<protein>
    <submittedName>
        <fullName evidence="3">Redoxin domain-containing protein</fullName>
    </submittedName>
</protein>
<name>A0A9J6P594_9CLOT</name>
<comment type="caution">
    <text evidence="3">The sequence shown here is derived from an EMBL/GenBank/DDBJ whole genome shotgun (WGS) entry which is preliminary data.</text>
</comment>
<dbReference type="Gene3D" id="3.40.30.10">
    <property type="entry name" value="Glutaredoxin"/>
    <property type="match status" value="1"/>
</dbReference>
<dbReference type="Pfam" id="PF00578">
    <property type="entry name" value="AhpC-TSA"/>
    <property type="match status" value="1"/>
</dbReference>
<reference evidence="3" key="1">
    <citation type="journal article" date="2021" name="mSystems">
        <title>Bacteria and Archaea Synergistically Convert Glycine Betaine to Biogenic Methane in the Formosa Cold Seep of the South China Sea.</title>
        <authorList>
            <person name="Li L."/>
            <person name="Zhang W."/>
            <person name="Zhang S."/>
            <person name="Song L."/>
            <person name="Sun Q."/>
            <person name="Zhang H."/>
            <person name="Xiang H."/>
            <person name="Dong X."/>
        </authorList>
    </citation>
    <scope>NUCLEOTIDE SEQUENCE</scope>
    <source>
        <strain evidence="3">ZWT</strain>
    </source>
</reference>
<dbReference type="SUPFAM" id="SSF52833">
    <property type="entry name" value="Thioredoxin-like"/>
    <property type="match status" value="1"/>
</dbReference>
<keyword evidence="4" id="KW-1185">Reference proteome</keyword>
<feature type="chain" id="PRO_5039917141" evidence="1">
    <location>
        <begin position="20"/>
        <end position="218"/>
    </location>
</feature>
<dbReference type="PANTHER" id="PTHR42852:SF16">
    <property type="entry name" value="THIOL:DISULFIDE INTERCHANGE PROTEIN TLPA"/>
    <property type="match status" value="1"/>
</dbReference>
<dbReference type="GO" id="GO:0016209">
    <property type="term" value="F:antioxidant activity"/>
    <property type="evidence" value="ECO:0007669"/>
    <property type="project" value="InterPro"/>
</dbReference>
<dbReference type="GO" id="GO:0016491">
    <property type="term" value="F:oxidoreductase activity"/>
    <property type="evidence" value="ECO:0007669"/>
    <property type="project" value="InterPro"/>
</dbReference>
<evidence type="ECO:0000256" key="1">
    <source>
        <dbReference type="SAM" id="SignalP"/>
    </source>
</evidence>
<dbReference type="EMBL" id="JAGSOJ010000003">
    <property type="protein sequence ID" value="MCM1991326.1"/>
    <property type="molecule type" value="Genomic_DNA"/>
</dbReference>
<dbReference type="InterPro" id="IPR050553">
    <property type="entry name" value="Thioredoxin_ResA/DsbE_sf"/>
</dbReference>
<reference evidence="3" key="2">
    <citation type="submission" date="2021-04" db="EMBL/GenBank/DDBJ databases">
        <authorList>
            <person name="Dong X."/>
        </authorList>
    </citation>
    <scope>NUCLEOTIDE SEQUENCE</scope>
    <source>
        <strain evidence="3">ZWT</strain>
    </source>
</reference>
<organism evidence="3 4">
    <name type="scientific">Oceanirhabdus seepicola</name>
    <dbReference type="NCBI Taxonomy" id="2828781"/>
    <lineage>
        <taxon>Bacteria</taxon>
        <taxon>Bacillati</taxon>
        <taxon>Bacillota</taxon>
        <taxon>Clostridia</taxon>
        <taxon>Eubacteriales</taxon>
        <taxon>Clostridiaceae</taxon>
        <taxon>Oceanirhabdus</taxon>
    </lineage>
</organism>
<proteinExistence type="predicted"/>
<evidence type="ECO:0000313" key="4">
    <source>
        <dbReference type="Proteomes" id="UP001056429"/>
    </source>
</evidence>
<evidence type="ECO:0000313" key="3">
    <source>
        <dbReference type="EMBL" id="MCM1991326.1"/>
    </source>
</evidence>
<sequence>MKRSLSVILLIGIVSTVFVGCQSKPTTQETLQAVSEGKLTYNDAIEKGYITKEYLEENGYMQEAGDKIASAPKLNNFTTTDINGEEVTQEVFKNGENGVYVIFWNTSNEDSITEINELNKIYEKAVENEFEIVGVVVDSDKAESAKEIAKNIKFKNILLNDEMKETLGKGLEMLENLPIAVYSNSNGDLITAWYIGVTDKEKVIKSWEKSSSLNEIGK</sequence>
<dbReference type="InterPro" id="IPR000866">
    <property type="entry name" value="AhpC/TSA"/>
</dbReference>
<feature type="signal peptide" evidence="1">
    <location>
        <begin position="1"/>
        <end position="19"/>
    </location>
</feature>
<dbReference type="InterPro" id="IPR036249">
    <property type="entry name" value="Thioredoxin-like_sf"/>
</dbReference>
<dbReference type="PANTHER" id="PTHR42852">
    <property type="entry name" value="THIOL:DISULFIDE INTERCHANGE PROTEIN DSBE"/>
    <property type="match status" value="1"/>
</dbReference>
<keyword evidence="1" id="KW-0732">Signal</keyword>
<feature type="domain" description="Alkyl hydroperoxide reductase subunit C/ Thiol specific antioxidant" evidence="2">
    <location>
        <begin position="74"/>
        <end position="165"/>
    </location>
</feature>
<gene>
    <name evidence="3" type="ORF">KDK92_16450</name>
</gene>
<dbReference type="RefSeq" id="WP_250860433.1">
    <property type="nucleotide sequence ID" value="NZ_JAGSOJ010000003.1"/>
</dbReference>
<dbReference type="AlphaFoldDB" id="A0A9J6P594"/>
<accession>A0A9J6P594</accession>
<dbReference type="Proteomes" id="UP001056429">
    <property type="component" value="Unassembled WGS sequence"/>
</dbReference>
<dbReference type="PROSITE" id="PS51257">
    <property type="entry name" value="PROKAR_LIPOPROTEIN"/>
    <property type="match status" value="1"/>
</dbReference>